<accession>A0ABW1NWZ1</accession>
<comment type="caution">
    <text evidence="3">The sequence shown here is derived from an EMBL/GenBank/DDBJ whole genome shotgun (WGS) entry which is preliminary data.</text>
</comment>
<feature type="region of interest" description="Disordered" evidence="1">
    <location>
        <begin position="573"/>
        <end position="643"/>
    </location>
</feature>
<organism evidence="3 4">
    <name type="scientific">Saccharothrix lopnurensis</name>
    <dbReference type="NCBI Taxonomy" id="1670621"/>
    <lineage>
        <taxon>Bacteria</taxon>
        <taxon>Bacillati</taxon>
        <taxon>Actinomycetota</taxon>
        <taxon>Actinomycetes</taxon>
        <taxon>Pseudonocardiales</taxon>
        <taxon>Pseudonocardiaceae</taxon>
        <taxon>Saccharothrix</taxon>
    </lineage>
</organism>
<proteinExistence type="predicted"/>
<keyword evidence="2" id="KW-0812">Transmembrane</keyword>
<evidence type="ECO:0000256" key="1">
    <source>
        <dbReference type="SAM" id="MobiDB-lite"/>
    </source>
</evidence>
<feature type="compositionally biased region" description="Gly residues" evidence="1">
    <location>
        <begin position="589"/>
        <end position="601"/>
    </location>
</feature>
<keyword evidence="2" id="KW-0472">Membrane</keyword>
<dbReference type="EMBL" id="JBHSQO010000001">
    <property type="protein sequence ID" value="MFC6087838.1"/>
    <property type="molecule type" value="Genomic_DNA"/>
</dbReference>
<keyword evidence="2" id="KW-1133">Transmembrane helix</keyword>
<reference evidence="4" key="1">
    <citation type="journal article" date="2019" name="Int. J. Syst. Evol. Microbiol.">
        <title>The Global Catalogue of Microorganisms (GCM) 10K type strain sequencing project: providing services to taxonomists for standard genome sequencing and annotation.</title>
        <authorList>
            <consortium name="The Broad Institute Genomics Platform"/>
            <consortium name="The Broad Institute Genome Sequencing Center for Infectious Disease"/>
            <person name="Wu L."/>
            <person name="Ma J."/>
        </authorList>
    </citation>
    <scope>NUCLEOTIDE SEQUENCE [LARGE SCALE GENOMIC DNA]</scope>
    <source>
        <strain evidence="4">CGMCC 4.7246</strain>
    </source>
</reference>
<evidence type="ECO:0000313" key="3">
    <source>
        <dbReference type="EMBL" id="MFC6087838.1"/>
    </source>
</evidence>
<evidence type="ECO:0000256" key="2">
    <source>
        <dbReference type="SAM" id="Phobius"/>
    </source>
</evidence>
<dbReference type="Proteomes" id="UP001596220">
    <property type="component" value="Unassembled WGS sequence"/>
</dbReference>
<evidence type="ECO:0000313" key="4">
    <source>
        <dbReference type="Proteomes" id="UP001596220"/>
    </source>
</evidence>
<dbReference type="RefSeq" id="WP_380631796.1">
    <property type="nucleotide sequence ID" value="NZ_JBHSQO010000001.1"/>
</dbReference>
<evidence type="ECO:0008006" key="5">
    <source>
        <dbReference type="Google" id="ProtNLM"/>
    </source>
</evidence>
<feature type="compositionally biased region" description="Basic and acidic residues" evidence="1">
    <location>
        <begin position="602"/>
        <end position="616"/>
    </location>
</feature>
<feature type="transmembrane region" description="Helical" evidence="2">
    <location>
        <begin position="82"/>
        <end position="98"/>
    </location>
</feature>
<name>A0ABW1NWZ1_9PSEU</name>
<gene>
    <name evidence="3" type="ORF">ACFP3R_00980</name>
</gene>
<keyword evidence="4" id="KW-1185">Reference proteome</keyword>
<protein>
    <recommendedName>
        <fullName evidence="5">DUF4429 domain-containing protein</fullName>
    </recommendedName>
</protein>
<sequence length="683" mass="74712">MTTRVEPRASTARCYKCGSPEIATTCHHCGRLICREDGRPTGPDEAPAKISQEFAGLGMDTPQAHHCETCDHVVPRRLGREQVIAGAVAALGALLLPVHASTGVVVLLIGLAGLATCYLVDRRRVAEAQRHKPRLPLLPKIDSASVRETVRGKLVLDAGGHYRMSIEPPLGELGISTTFARTDLDRLTLYRTRYRLPADSAVDYCAGFAVLKGKAGMTLTNSSLSVPVIPLSGRTDEHQFFSPGADGRSPAKWELKSTYSVSPDRVPEELPLWLTPSVMPRSDQRTLELTVQWEQTGPADNLKIDKVEPVVLHVPVEWGKVERTTHSPVVGRVPDPRGGEGVVQRIEWNRVALTEQDREAGQVKLIVRFEDKIQMNETIHGSVRASFRGTLSGLTGLRVLSPLGEARSGDTGRSSARTDVQAEFELSLAGIRYQDVRVVPDNNESDRPEAVEFAGVIPDHETVSRLTGELSEEGYYIKRVIEHPPHASGKANVMNRYWDIAGRRYDGVYPLDFSLSLTGEELHTGDIRAQSGSSRIRLSVQAVFANEQMKRAVEAEWDRLDDTIRRVLGSASDVPRAYSGDPRAAVPNGHGGQNGHGGSHGDGVHHHESDARHDRGPGVPGGGTTAGYRHGGSLRRAPEEVSPRLAELHRQRNDLIRRFSQGKISDEGFRLAMAAIDDQLDND</sequence>